<organism evidence="2 3">
    <name type="scientific">Leptospira harrisiae</name>
    <dbReference type="NCBI Taxonomy" id="2023189"/>
    <lineage>
        <taxon>Bacteria</taxon>
        <taxon>Pseudomonadati</taxon>
        <taxon>Spirochaetota</taxon>
        <taxon>Spirochaetia</taxon>
        <taxon>Leptospirales</taxon>
        <taxon>Leptospiraceae</taxon>
        <taxon>Leptospira</taxon>
    </lineage>
</organism>
<keyword evidence="1" id="KW-0812">Transmembrane</keyword>
<dbReference type="OrthoDB" id="345121at2"/>
<evidence type="ECO:0000313" key="2">
    <source>
        <dbReference type="EMBL" id="PJZ83309.1"/>
    </source>
</evidence>
<keyword evidence="1" id="KW-0472">Membrane</keyword>
<feature type="transmembrane region" description="Helical" evidence="1">
    <location>
        <begin position="39"/>
        <end position="58"/>
    </location>
</feature>
<dbReference type="AlphaFoldDB" id="A0A2N0AG84"/>
<name>A0A2N0AG84_9LEPT</name>
<dbReference type="EMBL" id="NPDX01000006">
    <property type="protein sequence ID" value="PJZ83309.1"/>
    <property type="molecule type" value="Genomic_DNA"/>
</dbReference>
<dbReference type="PANTHER" id="PTHR40400">
    <property type="entry name" value="SLR1512 PROTEIN"/>
    <property type="match status" value="1"/>
</dbReference>
<feature type="transmembrane region" description="Helical" evidence="1">
    <location>
        <begin position="131"/>
        <end position="151"/>
    </location>
</feature>
<keyword evidence="1" id="KW-1133">Transmembrane helix</keyword>
<feature type="transmembrane region" description="Helical" evidence="1">
    <location>
        <begin position="293"/>
        <end position="316"/>
    </location>
</feature>
<sequence length="325" mass="34954">MDILNSLLANLQTPMFLAFLLGIFATLVKSDLKFPDGMYTGLTIYLLFAIGLKGGVKLNNTTIQEFYKPAIVALALCIAIPIIAYFILTKLGKYSKENAAALAAHYGSVSAVTFSEALAFLESLHIPYEGYMPSMLAIMEIPAIIIALFLLKVNSTQEKENLSWQKVTHELFTGKGTLLLIGGLLIGILSGKKGHEQFAPLFEVPFRGMLILFLLEVGIVTGRRLADLKQAGVFLIGFGILFPIFNAMLGLILGKYIGLSMGGATILATLSASASYIAAPAAIRIAIPEASPALYLTSSLAITFPFNLSIGLPLYLSVSQYLYGV</sequence>
<feature type="transmembrane region" description="Helical" evidence="1">
    <location>
        <begin position="70"/>
        <end position="88"/>
    </location>
</feature>
<dbReference type="RefSeq" id="WP_100744899.1">
    <property type="nucleotide sequence ID" value="NZ_NPDW01000003.1"/>
</dbReference>
<feature type="transmembrane region" description="Helical" evidence="1">
    <location>
        <begin position="172"/>
        <end position="192"/>
    </location>
</feature>
<protein>
    <submittedName>
        <fullName evidence="2">Sodium-dependent bicarbonate transport family permease</fullName>
    </submittedName>
</protein>
<feature type="transmembrane region" description="Helical" evidence="1">
    <location>
        <begin position="204"/>
        <end position="221"/>
    </location>
</feature>
<dbReference type="InterPro" id="IPR010293">
    <property type="entry name" value="Sbt_1"/>
</dbReference>
<reference evidence="2 3" key="1">
    <citation type="submission" date="2017-07" db="EMBL/GenBank/DDBJ databases">
        <title>Leptospira spp. isolated from tropical soils.</title>
        <authorList>
            <person name="Thibeaux R."/>
            <person name="Iraola G."/>
            <person name="Ferres I."/>
            <person name="Bierque E."/>
            <person name="Girault D."/>
            <person name="Soupe-Gilbert M.-E."/>
            <person name="Picardeau M."/>
            <person name="Goarant C."/>
        </authorList>
    </citation>
    <scope>NUCLEOTIDE SEQUENCE [LARGE SCALE GENOMIC DNA]</scope>
    <source>
        <strain evidence="2 3">FH2-B-A1</strain>
    </source>
</reference>
<feature type="transmembrane region" description="Helical" evidence="1">
    <location>
        <begin position="259"/>
        <end position="281"/>
    </location>
</feature>
<feature type="transmembrane region" description="Helical" evidence="1">
    <location>
        <begin position="233"/>
        <end position="253"/>
    </location>
</feature>
<dbReference type="Pfam" id="PF05982">
    <property type="entry name" value="Sbt_1"/>
    <property type="match status" value="1"/>
</dbReference>
<feature type="transmembrane region" description="Helical" evidence="1">
    <location>
        <begin position="6"/>
        <end position="27"/>
    </location>
</feature>
<dbReference type="PANTHER" id="PTHR40400:SF1">
    <property type="entry name" value="SLR1512 PROTEIN"/>
    <property type="match status" value="1"/>
</dbReference>
<evidence type="ECO:0000313" key="3">
    <source>
        <dbReference type="Proteomes" id="UP000232145"/>
    </source>
</evidence>
<accession>A0A2N0AG84</accession>
<proteinExistence type="predicted"/>
<gene>
    <name evidence="2" type="ORF">CH364_16670</name>
</gene>
<dbReference type="Proteomes" id="UP000232145">
    <property type="component" value="Unassembled WGS sequence"/>
</dbReference>
<evidence type="ECO:0000256" key="1">
    <source>
        <dbReference type="SAM" id="Phobius"/>
    </source>
</evidence>
<comment type="caution">
    <text evidence="2">The sequence shown here is derived from an EMBL/GenBank/DDBJ whole genome shotgun (WGS) entry which is preliminary data.</text>
</comment>
<keyword evidence="3" id="KW-1185">Reference proteome</keyword>